<dbReference type="Gene3D" id="3.80.10.10">
    <property type="entry name" value="Ribonuclease Inhibitor"/>
    <property type="match status" value="1"/>
</dbReference>
<evidence type="ECO:0000313" key="1">
    <source>
        <dbReference type="EMBL" id="TFK36694.1"/>
    </source>
</evidence>
<evidence type="ECO:0000313" key="2">
    <source>
        <dbReference type="Proteomes" id="UP000308652"/>
    </source>
</evidence>
<keyword evidence="2" id="KW-1185">Reference proteome</keyword>
<dbReference type="EMBL" id="ML213612">
    <property type="protein sequence ID" value="TFK36694.1"/>
    <property type="molecule type" value="Genomic_DNA"/>
</dbReference>
<dbReference type="AlphaFoldDB" id="A0A5C3LUA8"/>
<dbReference type="STRING" id="68775.A0A5C3LUA8"/>
<sequence>MAPQPLILPGELMDSVIDYLGNDLHELGICGMVCSEWLMRSRYHIFSTVQLWPQRVRAFLELARSEMCTFVHCIHRIELDDSRRNEDEISFCDVMSLSQLSTLSRVESLKFRNMDWTAISPMEQTKLRYHLAEFRQLSRLEFENVVFHDLREVVRIASSFPLLRHLSVHVEFLKYLEYVISSAINNNLPSGLHTIELGTDCDIPVFLSSLSATTGPSNLQALELRNIKSYHWQYIRSAIIKYSATLRHLVLAFADGEFQKMPEGMITLDPVSSFSNFLQASFSAERIFHILAA</sequence>
<dbReference type="Proteomes" id="UP000308652">
    <property type="component" value="Unassembled WGS sequence"/>
</dbReference>
<proteinExistence type="predicted"/>
<dbReference type="OrthoDB" id="2734547at2759"/>
<evidence type="ECO:0008006" key="3">
    <source>
        <dbReference type="Google" id="ProtNLM"/>
    </source>
</evidence>
<dbReference type="InterPro" id="IPR032675">
    <property type="entry name" value="LRR_dom_sf"/>
</dbReference>
<gene>
    <name evidence="1" type="ORF">BDQ12DRAFT_237575</name>
</gene>
<protein>
    <recommendedName>
        <fullName evidence="3">F-box domain-containing protein</fullName>
    </recommendedName>
</protein>
<accession>A0A5C3LUA8</accession>
<organism evidence="1 2">
    <name type="scientific">Crucibulum laeve</name>
    <dbReference type="NCBI Taxonomy" id="68775"/>
    <lineage>
        <taxon>Eukaryota</taxon>
        <taxon>Fungi</taxon>
        <taxon>Dikarya</taxon>
        <taxon>Basidiomycota</taxon>
        <taxon>Agaricomycotina</taxon>
        <taxon>Agaricomycetes</taxon>
        <taxon>Agaricomycetidae</taxon>
        <taxon>Agaricales</taxon>
        <taxon>Agaricineae</taxon>
        <taxon>Nidulariaceae</taxon>
        <taxon>Crucibulum</taxon>
    </lineage>
</organism>
<name>A0A5C3LUA8_9AGAR</name>
<reference evidence="1 2" key="1">
    <citation type="journal article" date="2019" name="Nat. Ecol. Evol.">
        <title>Megaphylogeny resolves global patterns of mushroom evolution.</title>
        <authorList>
            <person name="Varga T."/>
            <person name="Krizsan K."/>
            <person name="Foldi C."/>
            <person name="Dima B."/>
            <person name="Sanchez-Garcia M."/>
            <person name="Sanchez-Ramirez S."/>
            <person name="Szollosi G.J."/>
            <person name="Szarkandi J.G."/>
            <person name="Papp V."/>
            <person name="Albert L."/>
            <person name="Andreopoulos W."/>
            <person name="Angelini C."/>
            <person name="Antonin V."/>
            <person name="Barry K.W."/>
            <person name="Bougher N.L."/>
            <person name="Buchanan P."/>
            <person name="Buyck B."/>
            <person name="Bense V."/>
            <person name="Catcheside P."/>
            <person name="Chovatia M."/>
            <person name="Cooper J."/>
            <person name="Damon W."/>
            <person name="Desjardin D."/>
            <person name="Finy P."/>
            <person name="Geml J."/>
            <person name="Haridas S."/>
            <person name="Hughes K."/>
            <person name="Justo A."/>
            <person name="Karasinski D."/>
            <person name="Kautmanova I."/>
            <person name="Kiss B."/>
            <person name="Kocsube S."/>
            <person name="Kotiranta H."/>
            <person name="LaButti K.M."/>
            <person name="Lechner B.E."/>
            <person name="Liimatainen K."/>
            <person name="Lipzen A."/>
            <person name="Lukacs Z."/>
            <person name="Mihaltcheva S."/>
            <person name="Morgado L.N."/>
            <person name="Niskanen T."/>
            <person name="Noordeloos M.E."/>
            <person name="Ohm R.A."/>
            <person name="Ortiz-Santana B."/>
            <person name="Ovrebo C."/>
            <person name="Racz N."/>
            <person name="Riley R."/>
            <person name="Savchenko A."/>
            <person name="Shiryaev A."/>
            <person name="Soop K."/>
            <person name="Spirin V."/>
            <person name="Szebenyi C."/>
            <person name="Tomsovsky M."/>
            <person name="Tulloss R.E."/>
            <person name="Uehling J."/>
            <person name="Grigoriev I.V."/>
            <person name="Vagvolgyi C."/>
            <person name="Papp T."/>
            <person name="Martin F.M."/>
            <person name="Miettinen O."/>
            <person name="Hibbett D.S."/>
            <person name="Nagy L.G."/>
        </authorList>
    </citation>
    <scope>NUCLEOTIDE SEQUENCE [LARGE SCALE GENOMIC DNA]</scope>
    <source>
        <strain evidence="1 2">CBS 166.37</strain>
    </source>
</reference>
<dbReference type="SUPFAM" id="SSF52047">
    <property type="entry name" value="RNI-like"/>
    <property type="match status" value="1"/>
</dbReference>